<protein>
    <submittedName>
        <fullName evidence="2">Uncharacterized protein</fullName>
    </submittedName>
</protein>
<keyword evidence="1" id="KW-0472">Membrane</keyword>
<comment type="caution">
    <text evidence="2">The sequence shown here is derived from an EMBL/GenBank/DDBJ whole genome shotgun (WGS) entry which is preliminary data.</text>
</comment>
<evidence type="ECO:0000313" key="3">
    <source>
        <dbReference type="Proteomes" id="UP000436822"/>
    </source>
</evidence>
<keyword evidence="1" id="KW-1133">Transmembrane helix</keyword>
<name>A0A6N6JEN1_9RHOB</name>
<dbReference type="AlphaFoldDB" id="A0A6N6JEN1"/>
<dbReference type="EMBL" id="BLJE01000001">
    <property type="protein sequence ID" value="GFE63672.1"/>
    <property type="molecule type" value="Genomic_DNA"/>
</dbReference>
<evidence type="ECO:0000256" key="1">
    <source>
        <dbReference type="SAM" id="Phobius"/>
    </source>
</evidence>
<dbReference type="Proteomes" id="UP000436822">
    <property type="component" value="Unassembled WGS sequence"/>
</dbReference>
<dbReference type="OrthoDB" id="7844257at2"/>
<evidence type="ECO:0000313" key="2">
    <source>
        <dbReference type="EMBL" id="GFE63672.1"/>
    </source>
</evidence>
<gene>
    <name evidence="2" type="ORF">KIN_07460</name>
</gene>
<keyword evidence="1" id="KW-0812">Transmembrane</keyword>
<proteinExistence type="predicted"/>
<reference evidence="2 3" key="1">
    <citation type="submission" date="2019-12" db="EMBL/GenBank/DDBJ databases">
        <title>Litoreibacter badius sp. nov., a novel bacteriochlorophyll a-containing bacterium in the genus Litoreibacter.</title>
        <authorList>
            <person name="Kanamuro M."/>
            <person name="Takabe Y."/>
            <person name="Mori K."/>
            <person name="Takaichi S."/>
            <person name="Hanada S."/>
        </authorList>
    </citation>
    <scope>NUCLEOTIDE SEQUENCE [LARGE SCALE GENOMIC DNA]</scope>
    <source>
        <strain evidence="2 3">K6</strain>
    </source>
</reference>
<sequence length="472" mass="51547">MGNRQDDFQARLERIQAASRARFDEEYGVAQNPVVSGRRPEPLPSRAPRRRGFGVFGVLSFMFVILLLIGGAGTYVIADRAISRASEGENLAGMSLTELVLEEARGLLDGGFSGVLNGEAAFFSQSQRETGPPQRPWPDAASLRVQTDQGTILKSPAVATRDNRDIRAIELARGFVRTTPAHEPGNVIPFEFNTECTLRSPRAGENVVNVRLASAGMETQLQAFSKAALADVLGDRLKSVTRKQREYNADTEIKGEVRAVDVFITDTSAPQYVIFQTIGPGVIWNVHLADGVTLAHVAMIGAEASGFAGAQEKTTFEALRVGDFVGGHSFGADDRDRECMIRPWREPQAHWGNVKKAVKNNLLYENQVHSYTTGHAAYDRWMTSAIGYSADHNLITAKEASHILIGPMPETRLTYESLQSRDIVMSAYDYLFFGPADARAAATTRIHDEVINAAIGGDPDQILGPVMEVLSQ</sequence>
<organism evidence="2 3">
    <name type="scientific">Litoreibacter roseus</name>
    <dbReference type="NCBI Taxonomy" id="2601869"/>
    <lineage>
        <taxon>Bacteria</taxon>
        <taxon>Pseudomonadati</taxon>
        <taxon>Pseudomonadota</taxon>
        <taxon>Alphaproteobacteria</taxon>
        <taxon>Rhodobacterales</taxon>
        <taxon>Roseobacteraceae</taxon>
        <taxon>Litoreibacter</taxon>
    </lineage>
</organism>
<feature type="transmembrane region" description="Helical" evidence="1">
    <location>
        <begin position="53"/>
        <end position="78"/>
    </location>
</feature>
<accession>A0A6N6JEN1</accession>
<dbReference type="RefSeq" id="WP_159804586.1">
    <property type="nucleotide sequence ID" value="NZ_BLJE01000001.1"/>
</dbReference>
<keyword evidence="3" id="KW-1185">Reference proteome</keyword>